<keyword evidence="3" id="KW-1185">Reference proteome</keyword>
<dbReference type="AlphaFoldDB" id="A0AAV4XLF0"/>
<gene>
    <name evidence="2" type="ORF">CEXT_329761</name>
</gene>
<dbReference type="EMBL" id="BPLR01000535">
    <property type="protein sequence ID" value="GIY95518.1"/>
    <property type="molecule type" value="Genomic_DNA"/>
</dbReference>
<evidence type="ECO:0000313" key="3">
    <source>
        <dbReference type="Proteomes" id="UP001054945"/>
    </source>
</evidence>
<evidence type="ECO:0000313" key="2">
    <source>
        <dbReference type="EMBL" id="GIY95518.1"/>
    </source>
</evidence>
<feature type="compositionally biased region" description="Basic residues" evidence="1">
    <location>
        <begin position="11"/>
        <end position="23"/>
    </location>
</feature>
<reference evidence="2 3" key="1">
    <citation type="submission" date="2021-06" db="EMBL/GenBank/DDBJ databases">
        <title>Caerostris extrusa draft genome.</title>
        <authorList>
            <person name="Kono N."/>
            <person name="Arakawa K."/>
        </authorList>
    </citation>
    <scope>NUCLEOTIDE SEQUENCE [LARGE SCALE GENOMIC DNA]</scope>
</reference>
<evidence type="ECO:0000256" key="1">
    <source>
        <dbReference type="SAM" id="MobiDB-lite"/>
    </source>
</evidence>
<comment type="caution">
    <text evidence="2">The sequence shown here is derived from an EMBL/GenBank/DDBJ whole genome shotgun (WGS) entry which is preliminary data.</text>
</comment>
<organism evidence="2 3">
    <name type="scientific">Caerostris extrusa</name>
    <name type="common">Bark spider</name>
    <name type="synonym">Caerostris bankana</name>
    <dbReference type="NCBI Taxonomy" id="172846"/>
    <lineage>
        <taxon>Eukaryota</taxon>
        <taxon>Metazoa</taxon>
        <taxon>Ecdysozoa</taxon>
        <taxon>Arthropoda</taxon>
        <taxon>Chelicerata</taxon>
        <taxon>Arachnida</taxon>
        <taxon>Araneae</taxon>
        <taxon>Araneomorphae</taxon>
        <taxon>Entelegynae</taxon>
        <taxon>Araneoidea</taxon>
        <taxon>Araneidae</taxon>
        <taxon>Caerostris</taxon>
    </lineage>
</organism>
<feature type="region of interest" description="Disordered" evidence="1">
    <location>
        <begin position="1"/>
        <end position="46"/>
    </location>
</feature>
<protein>
    <submittedName>
        <fullName evidence="2">Uncharacterized protein</fullName>
    </submittedName>
</protein>
<accession>A0AAV4XLF0</accession>
<name>A0AAV4XLF0_CAEEX</name>
<feature type="compositionally biased region" description="Basic and acidic residues" evidence="1">
    <location>
        <begin position="1"/>
        <end position="10"/>
    </location>
</feature>
<proteinExistence type="predicted"/>
<feature type="compositionally biased region" description="Basic and acidic residues" evidence="1">
    <location>
        <begin position="36"/>
        <end position="46"/>
    </location>
</feature>
<dbReference type="Proteomes" id="UP001054945">
    <property type="component" value="Unassembled WGS sequence"/>
</dbReference>
<sequence length="91" mass="10178">MRTHAFESHHTHNLALKRRRKMAGLHSVTTSESVEESPKRLGESLDDSRRVADSLFSKGYALSPALESLHCSLDLLAKMDLDGLVTEKRGF</sequence>